<accession>A0ABW3Q7Z5</accession>
<proteinExistence type="inferred from homology"/>
<evidence type="ECO:0000256" key="1">
    <source>
        <dbReference type="ARBA" id="ARBA00044755"/>
    </source>
</evidence>
<dbReference type="Pfam" id="PF04519">
    <property type="entry name" value="Bactofilin"/>
    <property type="match status" value="1"/>
</dbReference>
<keyword evidence="3" id="KW-1185">Reference proteome</keyword>
<dbReference type="PANTHER" id="PTHR35024:SF4">
    <property type="entry name" value="POLYMER-FORMING CYTOSKELETAL PROTEIN"/>
    <property type="match status" value="1"/>
</dbReference>
<dbReference type="EMBL" id="JBHTKX010000002">
    <property type="protein sequence ID" value="MFD1130155.1"/>
    <property type="molecule type" value="Genomic_DNA"/>
</dbReference>
<dbReference type="InterPro" id="IPR007607">
    <property type="entry name" value="BacA/B"/>
</dbReference>
<dbReference type="Proteomes" id="UP001597169">
    <property type="component" value="Unassembled WGS sequence"/>
</dbReference>
<sequence>MSEAERRNRSIAGIGTSSGGIYQHVRADGLAKFTSDIDCISYEANGTVSLNGALKCNRYVVNGISKVDGDVSAEVIIVNGTSKAKGNVRANRTRVDGVFSIRGQLETESLAVNGRASLGGKLIASSVEVAGTLSADQDVECEKFEVQGGFKIHGLLNAGDVDIMLHLGCEAEDIGGERIHVRRDRKVKFLDGFVPGLAPKLKAKLIEGDDIYLEQTYAQTVRGNRVVIGPGCQIGLVEYKESYHQDEDTVVDRYIQT</sequence>
<dbReference type="PANTHER" id="PTHR35024">
    <property type="entry name" value="HYPOTHETICAL CYTOSOLIC PROTEIN"/>
    <property type="match status" value="1"/>
</dbReference>
<reference evidence="3" key="1">
    <citation type="journal article" date="2019" name="Int. J. Syst. Evol. Microbiol.">
        <title>The Global Catalogue of Microorganisms (GCM) 10K type strain sequencing project: providing services to taxonomists for standard genome sequencing and annotation.</title>
        <authorList>
            <consortium name="The Broad Institute Genomics Platform"/>
            <consortium name="The Broad Institute Genome Sequencing Center for Infectious Disease"/>
            <person name="Wu L."/>
            <person name="Ma J."/>
        </authorList>
    </citation>
    <scope>NUCLEOTIDE SEQUENCE [LARGE SCALE GENOMIC DNA]</scope>
    <source>
        <strain evidence="3">CCUG 53519</strain>
    </source>
</reference>
<organism evidence="2 3">
    <name type="scientific">Paenibacillus provencensis</name>
    <dbReference type="NCBI Taxonomy" id="441151"/>
    <lineage>
        <taxon>Bacteria</taxon>
        <taxon>Bacillati</taxon>
        <taxon>Bacillota</taxon>
        <taxon>Bacilli</taxon>
        <taxon>Bacillales</taxon>
        <taxon>Paenibacillaceae</taxon>
        <taxon>Paenibacillus</taxon>
    </lineage>
</organism>
<evidence type="ECO:0000313" key="3">
    <source>
        <dbReference type="Proteomes" id="UP001597169"/>
    </source>
</evidence>
<gene>
    <name evidence="2" type="ORF">ACFQ3J_18480</name>
</gene>
<evidence type="ECO:0000313" key="2">
    <source>
        <dbReference type="EMBL" id="MFD1130155.1"/>
    </source>
</evidence>
<comment type="similarity">
    <text evidence="1">Belongs to the bactofilin family.</text>
</comment>
<name>A0ABW3Q7Z5_9BACL</name>
<dbReference type="RefSeq" id="WP_251582839.1">
    <property type="nucleotide sequence ID" value="NZ_JBHTKX010000002.1"/>
</dbReference>
<protein>
    <submittedName>
        <fullName evidence="2">Polymer-forming cytoskeletal protein</fullName>
    </submittedName>
</protein>
<comment type="caution">
    <text evidence="2">The sequence shown here is derived from an EMBL/GenBank/DDBJ whole genome shotgun (WGS) entry which is preliminary data.</text>
</comment>